<evidence type="ECO:0000256" key="10">
    <source>
        <dbReference type="ARBA" id="ARBA00022840"/>
    </source>
</evidence>
<dbReference type="InterPro" id="IPR003594">
    <property type="entry name" value="HATPase_dom"/>
</dbReference>
<keyword evidence="9" id="KW-0418">Kinase</keyword>
<name>A0A559K085_9BACL</name>
<keyword evidence="18" id="KW-1185">Reference proteome</keyword>
<dbReference type="PANTHER" id="PTHR34220">
    <property type="entry name" value="SENSOR HISTIDINE KINASE YPDA"/>
    <property type="match status" value="1"/>
</dbReference>
<dbReference type="PROSITE" id="PS50885">
    <property type="entry name" value="HAMP"/>
    <property type="match status" value="1"/>
</dbReference>
<accession>A0A559K085</accession>
<evidence type="ECO:0000256" key="8">
    <source>
        <dbReference type="ARBA" id="ARBA00022741"/>
    </source>
</evidence>
<keyword evidence="5" id="KW-0597">Phosphoprotein</keyword>
<evidence type="ECO:0000256" key="14">
    <source>
        <dbReference type="SAM" id="Phobius"/>
    </source>
</evidence>
<keyword evidence="4" id="KW-1003">Cell membrane</keyword>
<dbReference type="GO" id="GO:0000155">
    <property type="term" value="F:phosphorelay sensor kinase activity"/>
    <property type="evidence" value="ECO:0007669"/>
    <property type="project" value="InterPro"/>
</dbReference>
<dbReference type="CDD" id="cd06225">
    <property type="entry name" value="HAMP"/>
    <property type="match status" value="1"/>
</dbReference>
<dbReference type="SUPFAM" id="SSF158472">
    <property type="entry name" value="HAMP domain-like"/>
    <property type="match status" value="1"/>
</dbReference>
<dbReference type="EC" id="2.7.13.3" evidence="3"/>
<keyword evidence="7 14" id="KW-0812">Transmembrane</keyword>
<dbReference type="GO" id="GO:0005524">
    <property type="term" value="F:ATP binding"/>
    <property type="evidence" value="ECO:0007669"/>
    <property type="project" value="UniProtKB-KW"/>
</dbReference>
<evidence type="ECO:0000256" key="1">
    <source>
        <dbReference type="ARBA" id="ARBA00000085"/>
    </source>
</evidence>
<dbReference type="PANTHER" id="PTHR34220:SF7">
    <property type="entry name" value="SENSOR HISTIDINE KINASE YPDA"/>
    <property type="match status" value="1"/>
</dbReference>
<feature type="domain" description="Histidine kinase" evidence="15">
    <location>
        <begin position="486"/>
        <end position="598"/>
    </location>
</feature>
<keyword evidence="12" id="KW-0902">Two-component regulatory system</keyword>
<keyword evidence="11 14" id="KW-1133">Transmembrane helix</keyword>
<evidence type="ECO:0000313" key="17">
    <source>
        <dbReference type="EMBL" id="TVY05460.1"/>
    </source>
</evidence>
<evidence type="ECO:0000259" key="16">
    <source>
        <dbReference type="PROSITE" id="PS50885"/>
    </source>
</evidence>
<dbReference type="RefSeq" id="WP_144854035.1">
    <property type="nucleotide sequence ID" value="NZ_VNJI01000058.1"/>
</dbReference>
<protein>
    <recommendedName>
        <fullName evidence="3">histidine kinase</fullName>
        <ecNumber evidence="3">2.7.13.3</ecNumber>
    </recommendedName>
</protein>
<dbReference type="Gene3D" id="6.10.340.10">
    <property type="match status" value="1"/>
</dbReference>
<dbReference type="SMART" id="SM00387">
    <property type="entry name" value="HATPase_c"/>
    <property type="match status" value="1"/>
</dbReference>
<evidence type="ECO:0000256" key="5">
    <source>
        <dbReference type="ARBA" id="ARBA00022553"/>
    </source>
</evidence>
<evidence type="ECO:0000259" key="15">
    <source>
        <dbReference type="PROSITE" id="PS50109"/>
    </source>
</evidence>
<evidence type="ECO:0000256" key="7">
    <source>
        <dbReference type="ARBA" id="ARBA00022692"/>
    </source>
</evidence>
<evidence type="ECO:0000256" key="4">
    <source>
        <dbReference type="ARBA" id="ARBA00022475"/>
    </source>
</evidence>
<dbReference type="Pfam" id="PF02518">
    <property type="entry name" value="HATPase_c"/>
    <property type="match status" value="1"/>
</dbReference>
<comment type="caution">
    <text evidence="17">The sequence shown here is derived from an EMBL/GenBank/DDBJ whole genome shotgun (WGS) entry which is preliminary data.</text>
</comment>
<dbReference type="GO" id="GO:0005886">
    <property type="term" value="C:plasma membrane"/>
    <property type="evidence" value="ECO:0007669"/>
    <property type="project" value="UniProtKB-SubCell"/>
</dbReference>
<keyword evidence="13 14" id="KW-0472">Membrane</keyword>
<gene>
    <name evidence="17" type="ORF">FPZ49_30110</name>
</gene>
<dbReference type="InterPro" id="IPR005467">
    <property type="entry name" value="His_kinase_dom"/>
</dbReference>
<dbReference type="OrthoDB" id="2491077at2"/>
<dbReference type="CDD" id="cd18773">
    <property type="entry name" value="PDC1_HK_sensor"/>
    <property type="match status" value="1"/>
</dbReference>
<feature type="transmembrane region" description="Helical" evidence="14">
    <location>
        <begin position="298"/>
        <end position="319"/>
    </location>
</feature>
<dbReference type="SUPFAM" id="SSF55874">
    <property type="entry name" value="ATPase domain of HSP90 chaperone/DNA topoisomerase II/histidine kinase"/>
    <property type="match status" value="1"/>
</dbReference>
<dbReference type="PROSITE" id="PS50109">
    <property type="entry name" value="HIS_KIN"/>
    <property type="match status" value="1"/>
</dbReference>
<evidence type="ECO:0000256" key="3">
    <source>
        <dbReference type="ARBA" id="ARBA00012438"/>
    </source>
</evidence>
<evidence type="ECO:0000256" key="12">
    <source>
        <dbReference type="ARBA" id="ARBA00023012"/>
    </source>
</evidence>
<comment type="catalytic activity">
    <reaction evidence="1">
        <text>ATP + protein L-histidine = ADP + protein N-phospho-L-histidine.</text>
        <dbReference type="EC" id="2.7.13.3"/>
    </reaction>
</comment>
<evidence type="ECO:0000256" key="6">
    <source>
        <dbReference type="ARBA" id="ARBA00022679"/>
    </source>
</evidence>
<dbReference type="Proteomes" id="UP000317036">
    <property type="component" value="Unassembled WGS sequence"/>
</dbReference>
<proteinExistence type="predicted"/>
<evidence type="ECO:0000256" key="11">
    <source>
        <dbReference type="ARBA" id="ARBA00022989"/>
    </source>
</evidence>
<dbReference type="SMART" id="SM00304">
    <property type="entry name" value="HAMP"/>
    <property type="match status" value="1"/>
</dbReference>
<dbReference type="EMBL" id="VNJI01000058">
    <property type="protein sequence ID" value="TVY05460.1"/>
    <property type="molecule type" value="Genomic_DNA"/>
</dbReference>
<sequence>MNNYPILPKLSIKMKMVLAFLSVSVLSVLLAGGFSNYYYSKAAEQEFISVSSEASSRLNYHLDYYSQQLQQSTHSIIQNDIIQDWLTSESYTNIDVQNVEKELQRYLALNYSEIQGMFLISKSNHIVSMAQYYGKLDHIADEPWYGLPVSPDIRILPTHIAKYEGAFGQPVISVLLPIYDKKTIDLIGVLVLDISLREIDRSIKISKLGSSGIFFILSENDTIVYHPNEAWNGLPRGLTDLSSLKIPDNAEISIQQYKGSDYLIGGSRSSVTGWRIVSLVPFAEVAIGLSSARFSTQWVLGIITLLVIFVVPLLSNRFVNPILNLRGLMNRVSTGDLSVQTESVPGQDELQQLFHSFNVMVKRLDELIATNSRLQMKEMQALLKQKETMIKALQNQINPHLLYNTLGIITSIAYLENVPVIVRMARNLSDVYRYTAKFTNMEVKLEDELGQLRKYLDIIHVRFPKHFQSRFLINEKFNCCLVVKFILQPIVENAVKYAIEPKGGEGAVMISAYDDGPDLVIEIADNGPGLKEQELQQINGQLEKISAAVEQSEAQQDSLGIANVHARLILHYGCEYGVKLTSFPGRGTVVSIRIPIHFDNTDSLGDYHKIRPEILKEI</sequence>
<dbReference type="AlphaFoldDB" id="A0A559K085"/>
<dbReference type="InterPro" id="IPR010559">
    <property type="entry name" value="Sig_transdc_His_kin_internal"/>
</dbReference>
<feature type="domain" description="HAMP" evidence="16">
    <location>
        <begin position="316"/>
        <end position="369"/>
    </location>
</feature>
<dbReference type="Gene3D" id="3.30.450.20">
    <property type="entry name" value="PAS domain"/>
    <property type="match status" value="2"/>
</dbReference>
<dbReference type="InterPro" id="IPR033479">
    <property type="entry name" value="dCache_1"/>
</dbReference>
<organism evidence="17 18">
    <name type="scientific">Paenibacillus cremeus</name>
    <dbReference type="NCBI Taxonomy" id="2163881"/>
    <lineage>
        <taxon>Bacteria</taxon>
        <taxon>Bacillati</taxon>
        <taxon>Bacillota</taxon>
        <taxon>Bacilli</taxon>
        <taxon>Bacillales</taxon>
        <taxon>Paenibacillaceae</taxon>
        <taxon>Paenibacillus</taxon>
    </lineage>
</organism>
<keyword evidence="6" id="KW-0808">Transferase</keyword>
<evidence type="ECO:0000256" key="2">
    <source>
        <dbReference type="ARBA" id="ARBA00004651"/>
    </source>
</evidence>
<dbReference type="InterPro" id="IPR003660">
    <property type="entry name" value="HAMP_dom"/>
</dbReference>
<dbReference type="Pfam" id="PF00672">
    <property type="entry name" value="HAMP"/>
    <property type="match status" value="1"/>
</dbReference>
<comment type="subcellular location">
    <subcellularLocation>
        <location evidence="2">Cell membrane</location>
        <topology evidence="2">Multi-pass membrane protein</topology>
    </subcellularLocation>
</comment>
<dbReference type="Pfam" id="PF02743">
    <property type="entry name" value="dCache_1"/>
    <property type="match status" value="1"/>
</dbReference>
<dbReference type="InterPro" id="IPR050640">
    <property type="entry name" value="Bact_2-comp_sensor_kinase"/>
</dbReference>
<evidence type="ECO:0000256" key="9">
    <source>
        <dbReference type="ARBA" id="ARBA00022777"/>
    </source>
</evidence>
<evidence type="ECO:0000313" key="18">
    <source>
        <dbReference type="Proteomes" id="UP000317036"/>
    </source>
</evidence>
<dbReference type="InterPro" id="IPR036890">
    <property type="entry name" value="HATPase_C_sf"/>
</dbReference>
<reference evidence="17 18" key="1">
    <citation type="submission" date="2019-07" db="EMBL/GenBank/DDBJ databases">
        <authorList>
            <person name="Kim J."/>
        </authorList>
    </citation>
    <scope>NUCLEOTIDE SEQUENCE [LARGE SCALE GENOMIC DNA]</scope>
    <source>
        <strain evidence="17 18">JC52</strain>
    </source>
</reference>
<evidence type="ECO:0000256" key="13">
    <source>
        <dbReference type="ARBA" id="ARBA00023136"/>
    </source>
</evidence>
<keyword evidence="10" id="KW-0067">ATP-binding</keyword>
<dbReference type="Pfam" id="PF06580">
    <property type="entry name" value="His_kinase"/>
    <property type="match status" value="1"/>
</dbReference>
<keyword evidence="8" id="KW-0547">Nucleotide-binding</keyword>
<dbReference type="Gene3D" id="3.30.565.10">
    <property type="entry name" value="Histidine kinase-like ATPase, C-terminal domain"/>
    <property type="match status" value="1"/>
</dbReference>